<evidence type="ECO:0000313" key="1">
    <source>
        <dbReference type="EMBL" id="WLG82822.1"/>
    </source>
</evidence>
<proteinExistence type="predicted"/>
<dbReference type="RefSeq" id="WP_305445925.1">
    <property type="nucleotide sequence ID" value="NZ_CP117453.1"/>
</dbReference>
<dbReference type="EMBL" id="CP117454">
    <property type="protein sequence ID" value="WLG82822.1"/>
    <property type="molecule type" value="Genomic_DNA"/>
</dbReference>
<keyword evidence="2" id="KW-1185">Reference proteome</keyword>
<organism evidence="1 2">
    <name type="scientific">Pseudomonas cucumis</name>
    <dbReference type="NCBI Taxonomy" id="2954082"/>
    <lineage>
        <taxon>Bacteria</taxon>
        <taxon>Pseudomonadati</taxon>
        <taxon>Pseudomonadota</taxon>
        <taxon>Gammaproteobacteria</taxon>
        <taxon>Pseudomonadales</taxon>
        <taxon>Pseudomonadaceae</taxon>
        <taxon>Pseudomonas</taxon>
    </lineage>
</organism>
<sequence>MTGAQPLRWALYVSTIDSGQAVVAVGATDDRVFCQVNAPWSRIVYSWKFMDMEIEHEVLNLSGSR</sequence>
<gene>
    <name evidence="1" type="ORF">PSH97_17015</name>
</gene>
<protein>
    <submittedName>
        <fullName evidence="1">Uncharacterized protein</fullName>
    </submittedName>
</protein>
<reference evidence="1 2" key="1">
    <citation type="submission" date="2023-02" db="EMBL/GenBank/DDBJ databases">
        <title>Evolution of Hrp T3SS in non-pathogenic Pseudomonas fluorescens.</title>
        <authorList>
            <person name="Liao K."/>
            <person name="Wei H."/>
            <person name="Gu Y."/>
        </authorList>
    </citation>
    <scope>NUCLEOTIDE SEQUENCE [LARGE SCALE GENOMIC DNA]</scope>
    <source>
        <strain evidence="1 2">FP1935</strain>
    </source>
</reference>
<name>A0ABY9EQ15_9PSED</name>
<evidence type="ECO:0000313" key="2">
    <source>
        <dbReference type="Proteomes" id="UP001239418"/>
    </source>
</evidence>
<accession>A0ABY9EQ15</accession>
<dbReference type="Proteomes" id="UP001239418">
    <property type="component" value="Chromosome"/>
</dbReference>